<dbReference type="InterPro" id="IPR058240">
    <property type="entry name" value="rSAM_sf"/>
</dbReference>
<dbReference type="GO" id="GO:0003824">
    <property type="term" value="F:catalytic activity"/>
    <property type="evidence" value="ECO:0007669"/>
    <property type="project" value="InterPro"/>
</dbReference>
<dbReference type="InterPro" id="IPR034505">
    <property type="entry name" value="Coproporphyrinogen-III_oxidase"/>
</dbReference>
<keyword evidence="3" id="KW-0408">Iron</keyword>
<evidence type="ECO:0000256" key="2">
    <source>
        <dbReference type="ARBA" id="ARBA00022723"/>
    </source>
</evidence>
<dbReference type="RefSeq" id="WP_134118441.1">
    <property type="nucleotide sequence ID" value="NZ_SOEG01000034.1"/>
</dbReference>
<keyword evidence="4" id="KW-0411">Iron-sulfur</keyword>
<dbReference type="NCBIfam" id="TIGR03994">
    <property type="entry name" value="rSAM_HemZ"/>
    <property type="match status" value="1"/>
</dbReference>
<dbReference type="Gene3D" id="3.20.20.70">
    <property type="entry name" value="Aldolase class I"/>
    <property type="match status" value="1"/>
</dbReference>
<dbReference type="InterPro" id="IPR013785">
    <property type="entry name" value="Aldolase_TIM"/>
</dbReference>
<evidence type="ECO:0000313" key="6">
    <source>
        <dbReference type="EMBL" id="TDX47999.1"/>
    </source>
</evidence>
<dbReference type="GO" id="GO:0006779">
    <property type="term" value="P:porphyrin-containing compound biosynthetic process"/>
    <property type="evidence" value="ECO:0007669"/>
    <property type="project" value="TreeGrafter"/>
</dbReference>
<sequence length="498" mass="57029">MVTVNLTMNSSYYNSVKGTLNVLLPEVEIHNIDEDVEAELNIIVKLDTSAGIKVRSFFAGQNNLNNEIEDKEILSNSYNSNDFDKRCKERLKLIIYRLLCDYLGEDLSPWGILTGVRPTKLAHFLLERGFDYQKVDSLLENVYGVAKEKRDLLLNIIKLERSYFPTPEEAKNKVSIYLGIPFCPTRCNYCSFAAYPIAKYQKYLPNFLEALDYEIREVSKVVQDLGLVVDTIYIGGGTPTVLSSTELDRVLNNLKKYLSLSQLRDFTVEAGRADTISKAKLEVLKRQGIKRISINPQTMNLKTLEVIGRKHSVDEVTKSFSLAREIGFENINMDMIIGLPGEGIDDVKRTLLRIKDLNPDSLTVHTMAIKRASRLKRSLEDNNLPSDREVSEMLKYTKKMTKELDLIPYYMYRQKNILGNLENIGYAKAGKESIYNILMMEERETVIGLGGGSITKLINTQDYSLERLVNPKFPKQYIEEIKERTNEKISKINELFYK</sequence>
<reference evidence="6 7" key="1">
    <citation type="submission" date="2019-03" db="EMBL/GenBank/DDBJ databases">
        <title>Subsurface microbial communities from deep shales in Ohio and West Virginia, USA.</title>
        <authorList>
            <person name="Wrighton K."/>
        </authorList>
    </citation>
    <scope>NUCLEOTIDE SEQUENCE [LARGE SCALE GENOMIC DNA]</scope>
    <source>
        <strain evidence="6 7">MSL 6dP</strain>
    </source>
</reference>
<accession>A0A4V3GXI2</accession>
<dbReference type="GO" id="GO:0005737">
    <property type="term" value="C:cytoplasm"/>
    <property type="evidence" value="ECO:0007669"/>
    <property type="project" value="TreeGrafter"/>
</dbReference>
<evidence type="ECO:0000313" key="7">
    <source>
        <dbReference type="Proteomes" id="UP000295832"/>
    </source>
</evidence>
<protein>
    <submittedName>
        <fullName evidence="6">Oxygen-independent coproporphyrinogen-3 oxidase</fullName>
    </submittedName>
</protein>
<evidence type="ECO:0000256" key="1">
    <source>
        <dbReference type="ARBA" id="ARBA00022691"/>
    </source>
</evidence>
<dbReference type="Pfam" id="PF04055">
    <property type="entry name" value="Radical_SAM"/>
    <property type="match status" value="1"/>
</dbReference>
<evidence type="ECO:0000256" key="3">
    <source>
        <dbReference type="ARBA" id="ARBA00023004"/>
    </source>
</evidence>
<keyword evidence="1" id="KW-0949">S-adenosyl-L-methionine</keyword>
<proteinExistence type="predicted"/>
<evidence type="ECO:0000256" key="4">
    <source>
        <dbReference type="ARBA" id="ARBA00023014"/>
    </source>
</evidence>
<dbReference type="EMBL" id="SOEG01000034">
    <property type="protein sequence ID" value="TDX47999.1"/>
    <property type="molecule type" value="Genomic_DNA"/>
</dbReference>
<dbReference type="PANTHER" id="PTHR13932">
    <property type="entry name" value="COPROPORPHYRINIGEN III OXIDASE"/>
    <property type="match status" value="1"/>
</dbReference>
<organism evidence="6 7">
    <name type="scientific">Orenia marismortui</name>
    <dbReference type="NCBI Taxonomy" id="46469"/>
    <lineage>
        <taxon>Bacteria</taxon>
        <taxon>Bacillati</taxon>
        <taxon>Bacillota</taxon>
        <taxon>Clostridia</taxon>
        <taxon>Halanaerobiales</taxon>
        <taxon>Halobacteroidaceae</taxon>
        <taxon>Orenia</taxon>
    </lineage>
</organism>
<feature type="domain" description="Radical SAM core" evidence="5">
    <location>
        <begin position="168"/>
        <end position="408"/>
    </location>
</feature>
<keyword evidence="7" id="KW-1185">Reference proteome</keyword>
<dbReference type="InterPro" id="IPR023995">
    <property type="entry name" value="HemZ"/>
</dbReference>
<dbReference type="InterPro" id="IPR007197">
    <property type="entry name" value="rSAM"/>
</dbReference>
<dbReference type="InterPro" id="IPR006638">
    <property type="entry name" value="Elp3/MiaA/NifB-like_rSAM"/>
</dbReference>
<dbReference type="SFLD" id="SFLDG01082">
    <property type="entry name" value="B12-binding_domain_containing"/>
    <property type="match status" value="1"/>
</dbReference>
<name>A0A4V3GXI2_9FIRM</name>
<evidence type="ECO:0000259" key="5">
    <source>
        <dbReference type="PROSITE" id="PS51918"/>
    </source>
</evidence>
<dbReference type="GO" id="GO:0046872">
    <property type="term" value="F:metal ion binding"/>
    <property type="evidence" value="ECO:0007669"/>
    <property type="project" value="UniProtKB-KW"/>
</dbReference>
<dbReference type="SUPFAM" id="SSF102114">
    <property type="entry name" value="Radical SAM enzymes"/>
    <property type="match status" value="1"/>
</dbReference>
<dbReference type="SFLD" id="SFLDS00029">
    <property type="entry name" value="Radical_SAM"/>
    <property type="match status" value="1"/>
</dbReference>
<dbReference type="SFLD" id="SFLDF00310">
    <property type="entry name" value="oxygen-independent_coproporphy"/>
    <property type="match status" value="1"/>
</dbReference>
<comment type="caution">
    <text evidence="6">The sequence shown here is derived from an EMBL/GenBank/DDBJ whole genome shotgun (WGS) entry which is preliminary data.</text>
</comment>
<gene>
    <name evidence="6" type="ORF">C7959_13413</name>
</gene>
<dbReference type="PROSITE" id="PS51918">
    <property type="entry name" value="RADICAL_SAM"/>
    <property type="match status" value="1"/>
</dbReference>
<keyword evidence="2" id="KW-0479">Metal-binding</keyword>
<dbReference type="AlphaFoldDB" id="A0A4V3GXI2"/>
<dbReference type="CDD" id="cd01335">
    <property type="entry name" value="Radical_SAM"/>
    <property type="match status" value="1"/>
</dbReference>
<dbReference type="GO" id="GO:0051539">
    <property type="term" value="F:4 iron, 4 sulfur cluster binding"/>
    <property type="evidence" value="ECO:0007669"/>
    <property type="project" value="TreeGrafter"/>
</dbReference>
<dbReference type="Proteomes" id="UP000295832">
    <property type="component" value="Unassembled WGS sequence"/>
</dbReference>
<dbReference type="SFLD" id="SFLDG01065">
    <property type="entry name" value="anaerobic_coproporphyrinogen-I"/>
    <property type="match status" value="1"/>
</dbReference>
<dbReference type="PANTHER" id="PTHR13932:SF1">
    <property type="entry name" value="OXYGEN-INDEPENDENT COPROPORPHYRINOGEN-III OXIDASE-LIKE PROTEIN HEMZ"/>
    <property type="match status" value="1"/>
</dbReference>
<dbReference type="SMART" id="SM00729">
    <property type="entry name" value="Elp3"/>
    <property type="match status" value="1"/>
</dbReference>
<dbReference type="STRING" id="926561.GCA_000379025_00525"/>